<dbReference type="Proteomes" id="UP000245699">
    <property type="component" value="Unassembled WGS sequence"/>
</dbReference>
<protein>
    <submittedName>
        <fullName evidence="1">Uncharacterized protein</fullName>
    </submittedName>
</protein>
<dbReference type="AlphaFoldDB" id="A0A2T9Z0F5"/>
<proteinExistence type="predicted"/>
<comment type="caution">
    <text evidence="1">The sequence shown here is derived from an EMBL/GenBank/DDBJ whole genome shotgun (WGS) entry which is preliminary data.</text>
</comment>
<evidence type="ECO:0000313" key="1">
    <source>
        <dbReference type="EMBL" id="PVU98071.1"/>
    </source>
</evidence>
<accession>A0A2T9Z0F5</accession>
<gene>
    <name evidence="1" type="ORF">BB559_001794</name>
</gene>
<organism evidence="1 2">
    <name type="scientific">Furculomyces boomerangus</name>
    <dbReference type="NCBI Taxonomy" id="61424"/>
    <lineage>
        <taxon>Eukaryota</taxon>
        <taxon>Fungi</taxon>
        <taxon>Fungi incertae sedis</taxon>
        <taxon>Zoopagomycota</taxon>
        <taxon>Kickxellomycotina</taxon>
        <taxon>Harpellomycetes</taxon>
        <taxon>Harpellales</taxon>
        <taxon>Harpellaceae</taxon>
        <taxon>Furculomyces</taxon>
    </lineage>
</organism>
<name>A0A2T9Z0F5_9FUNG</name>
<evidence type="ECO:0000313" key="2">
    <source>
        <dbReference type="Proteomes" id="UP000245699"/>
    </source>
</evidence>
<sequence length="121" mass="14263">MVNSLNTFLNQTNPQFLKDKEKVACFLDKLQDKYDPFNTHPNTSQDHSMDIHPNHYMDLHPKPRNFGFDCLNIPYKPNYKKVHYYDYNKSCTSFCSDSSLAPNSIQKLVESSVIWLPRRMD</sequence>
<dbReference type="EMBL" id="MBFT01000090">
    <property type="protein sequence ID" value="PVU98071.1"/>
    <property type="molecule type" value="Genomic_DNA"/>
</dbReference>
<reference evidence="1 2" key="1">
    <citation type="journal article" date="2018" name="MBio">
        <title>Comparative Genomics Reveals the Core Gene Toolbox for the Fungus-Insect Symbiosis.</title>
        <authorList>
            <person name="Wang Y."/>
            <person name="Stata M."/>
            <person name="Wang W."/>
            <person name="Stajich J.E."/>
            <person name="White M.M."/>
            <person name="Moncalvo J.M."/>
        </authorList>
    </citation>
    <scope>NUCLEOTIDE SEQUENCE [LARGE SCALE GENOMIC DNA]</scope>
    <source>
        <strain evidence="1 2">AUS-77-4</strain>
    </source>
</reference>
<keyword evidence="2" id="KW-1185">Reference proteome</keyword>